<dbReference type="Pfam" id="PF00174">
    <property type="entry name" value="Oxidored_molyb"/>
    <property type="match status" value="1"/>
</dbReference>
<evidence type="ECO:0000313" key="3">
    <source>
        <dbReference type="EMBL" id="KDN24077.1"/>
    </source>
</evidence>
<dbReference type="InterPro" id="IPR000572">
    <property type="entry name" value="OxRdtase_Mopterin-bd_dom"/>
</dbReference>
<evidence type="ECO:0000256" key="1">
    <source>
        <dbReference type="SAM" id="MobiDB-lite"/>
    </source>
</evidence>
<dbReference type="AlphaFoldDB" id="A0A066UDY4"/>
<dbReference type="EMBL" id="JMQI01000002">
    <property type="protein sequence ID" value="KDN24077.1"/>
    <property type="molecule type" value="Genomic_DNA"/>
</dbReference>
<gene>
    <name evidence="3" type="ORF">DV20_01430</name>
</gene>
<dbReference type="Gene3D" id="3.90.420.10">
    <property type="entry name" value="Oxidoreductase, molybdopterin-binding domain"/>
    <property type="match status" value="1"/>
</dbReference>
<feature type="domain" description="Oxidoreductase molybdopterin-binding" evidence="2">
    <location>
        <begin position="35"/>
        <end position="179"/>
    </location>
</feature>
<dbReference type="PANTHER" id="PTHR43032">
    <property type="entry name" value="PROTEIN-METHIONINE-SULFOXIDE REDUCTASE"/>
    <property type="match status" value="1"/>
</dbReference>
<dbReference type="eggNOG" id="COG2041">
    <property type="taxonomic scope" value="Bacteria"/>
</dbReference>
<feature type="region of interest" description="Disordered" evidence="1">
    <location>
        <begin position="1"/>
        <end position="21"/>
    </location>
</feature>
<comment type="caution">
    <text evidence="3">The sequence shown here is derived from an EMBL/GenBank/DDBJ whole genome shotgun (WGS) entry which is preliminary data.</text>
</comment>
<dbReference type="PANTHER" id="PTHR43032:SF4">
    <property type="entry name" value="OXIDOREDUCTASE MOLYBDOPTERIN-BINDING DOMAIN-CONTAINING PROTEIN"/>
    <property type="match status" value="1"/>
</dbReference>
<sequence length="199" mass="22466">MGVVTPGFQGRARSGNPRLPPGQYLAEDFPVLSAGPTPRVRTETWEFTVTTETGEKHTWSWAELMALPSEKPTVDIHCVTQWSKLDTRWRGVSIDTLVGGLDTEADYVMVHAYGGYTTNLPLADLLDGQAWIAYEYGGKPLTPEHGGPARLLVPHLYFWKSAKWVRGLELKTRDEPGFWENAGYHDYGDPWREQRYQGD</sequence>
<organism evidence="3 4">
    <name type="scientific">Amycolatopsis rifamycinica</name>
    <dbReference type="NCBI Taxonomy" id="287986"/>
    <lineage>
        <taxon>Bacteria</taxon>
        <taxon>Bacillati</taxon>
        <taxon>Actinomycetota</taxon>
        <taxon>Actinomycetes</taxon>
        <taxon>Pseudonocardiales</taxon>
        <taxon>Pseudonocardiaceae</taxon>
        <taxon>Amycolatopsis</taxon>
    </lineage>
</organism>
<dbReference type="OrthoDB" id="9795587at2"/>
<reference evidence="3 4" key="1">
    <citation type="submission" date="2014-05" db="EMBL/GenBank/DDBJ databases">
        <title>Draft genome sequence of Amycolatopsis rifamycinica DSM 46095.</title>
        <authorList>
            <person name="Lal R."/>
            <person name="Saxena A."/>
            <person name="Kumari R."/>
            <person name="Mukherjee U."/>
            <person name="Singh P."/>
            <person name="Sangwan N."/>
            <person name="Mahato N.K."/>
        </authorList>
    </citation>
    <scope>NUCLEOTIDE SEQUENCE [LARGE SCALE GENOMIC DNA]</scope>
    <source>
        <strain evidence="3 4">DSM 46095</strain>
    </source>
</reference>
<keyword evidence="4" id="KW-1185">Reference proteome</keyword>
<dbReference type="Proteomes" id="UP000027345">
    <property type="component" value="Unassembled WGS sequence"/>
</dbReference>
<dbReference type="STRING" id="287986.DV20_01430"/>
<name>A0A066UDY4_9PSEU</name>
<accession>A0A066UDY4</accession>
<dbReference type="SUPFAM" id="SSF56524">
    <property type="entry name" value="Oxidoreductase molybdopterin-binding domain"/>
    <property type="match status" value="1"/>
</dbReference>
<dbReference type="CDD" id="cd02109">
    <property type="entry name" value="arch_bact_SO_family_Moco"/>
    <property type="match status" value="1"/>
</dbReference>
<evidence type="ECO:0000313" key="4">
    <source>
        <dbReference type="Proteomes" id="UP000027345"/>
    </source>
</evidence>
<dbReference type="InterPro" id="IPR036374">
    <property type="entry name" value="OxRdtase_Mopterin-bd_sf"/>
</dbReference>
<evidence type="ECO:0000259" key="2">
    <source>
        <dbReference type="Pfam" id="PF00174"/>
    </source>
</evidence>
<proteinExistence type="predicted"/>
<dbReference type="RefSeq" id="WP_043775574.1">
    <property type="nucleotide sequence ID" value="NZ_JMQI01000002.1"/>
</dbReference>
<protein>
    <submittedName>
        <fullName evidence="3">Molybdopterin-binding protein</fullName>
    </submittedName>
</protein>